<evidence type="ECO:0000313" key="9">
    <source>
        <dbReference type="EMBL" id="PNH21742.1"/>
    </source>
</evidence>
<dbReference type="GO" id="GO:0032259">
    <property type="term" value="P:methylation"/>
    <property type="evidence" value="ECO:0007669"/>
    <property type="project" value="UniProtKB-KW"/>
</dbReference>
<protein>
    <submittedName>
        <fullName evidence="9">AraC family transcriptional regulator</fullName>
    </submittedName>
    <submittedName>
        <fullName evidence="8">Transcriptional regulator, AraC family</fullName>
    </submittedName>
</protein>
<keyword evidence="10" id="KW-1185">Reference proteome</keyword>
<keyword evidence="2" id="KW-0489">Methyltransferase</keyword>
<dbReference type="GO" id="GO:0003700">
    <property type="term" value="F:DNA-binding transcription factor activity"/>
    <property type="evidence" value="ECO:0007669"/>
    <property type="project" value="InterPro"/>
</dbReference>
<dbReference type="Pfam" id="PF02805">
    <property type="entry name" value="Ada_Zn_binding"/>
    <property type="match status" value="1"/>
</dbReference>
<evidence type="ECO:0000313" key="11">
    <source>
        <dbReference type="Proteomes" id="UP000242958"/>
    </source>
</evidence>
<feature type="domain" description="HTH araC/xylS-type" evidence="7">
    <location>
        <begin position="81"/>
        <end position="179"/>
    </location>
</feature>
<dbReference type="EMBL" id="LSDT01000025">
    <property type="protein sequence ID" value="KXB91913.1"/>
    <property type="molecule type" value="Genomic_DNA"/>
</dbReference>
<dbReference type="GO" id="GO:0008270">
    <property type="term" value="F:zinc ion binding"/>
    <property type="evidence" value="ECO:0007669"/>
    <property type="project" value="InterPro"/>
</dbReference>
<reference evidence="10" key="2">
    <citation type="submission" date="2016-01" db="EMBL/GenBank/DDBJ databases">
        <authorList>
            <person name="Mitreva M."/>
            <person name="Pepin K.H."/>
            <person name="Mihindukulasuriya K.A."/>
            <person name="Fulton R."/>
            <person name="Fronick C."/>
            <person name="O'Laughlin M."/>
            <person name="Miner T."/>
            <person name="Herter B."/>
            <person name="Rosa B.A."/>
            <person name="Cordes M."/>
            <person name="Tomlinson C."/>
            <person name="Wollam A."/>
            <person name="Palsikar V.B."/>
            <person name="Mardis E.R."/>
            <person name="Wilson R.K."/>
        </authorList>
    </citation>
    <scope>NUCLEOTIDE SEQUENCE [LARGE SCALE GENOMIC DNA]</scope>
    <source>
        <strain evidence="10">KA00182</strain>
    </source>
</reference>
<evidence type="ECO:0000259" key="7">
    <source>
        <dbReference type="PROSITE" id="PS01124"/>
    </source>
</evidence>
<evidence type="ECO:0000256" key="1">
    <source>
        <dbReference type="ARBA" id="ARBA00001947"/>
    </source>
</evidence>
<dbReference type="SUPFAM" id="SSF57884">
    <property type="entry name" value="Ada DNA repair protein, N-terminal domain (N-Ada 10)"/>
    <property type="match status" value="1"/>
</dbReference>
<dbReference type="Pfam" id="PF12833">
    <property type="entry name" value="HTH_18"/>
    <property type="match status" value="1"/>
</dbReference>
<evidence type="ECO:0000256" key="6">
    <source>
        <dbReference type="ARBA" id="ARBA00023163"/>
    </source>
</evidence>
<dbReference type="EMBL" id="NFMF01000006">
    <property type="protein sequence ID" value="PNH21742.1"/>
    <property type="molecule type" value="Genomic_DNA"/>
</dbReference>
<dbReference type="Gene3D" id="3.40.10.10">
    <property type="entry name" value="DNA Methylphosphotriester Repair Domain"/>
    <property type="match status" value="1"/>
</dbReference>
<dbReference type="PIRSF" id="PIRSF000408">
    <property type="entry name" value="Alkyltransferas_AdaA"/>
    <property type="match status" value="1"/>
</dbReference>
<dbReference type="SMART" id="SM00342">
    <property type="entry name" value="HTH_ARAC"/>
    <property type="match status" value="1"/>
</dbReference>
<dbReference type="GO" id="GO:0008168">
    <property type="term" value="F:methyltransferase activity"/>
    <property type="evidence" value="ECO:0007669"/>
    <property type="project" value="UniProtKB-KW"/>
</dbReference>
<keyword evidence="5" id="KW-0010">Activator</keyword>
<dbReference type="RefSeq" id="WP_007392212.1">
    <property type="nucleotide sequence ID" value="NZ_KQ960940.1"/>
</dbReference>
<evidence type="ECO:0000313" key="10">
    <source>
        <dbReference type="Proteomes" id="UP000070160"/>
    </source>
</evidence>
<keyword evidence="6" id="KW-0804">Transcription</keyword>
<dbReference type="InterPro" id="IPR004026">
    <property type="entry name" value="Ada_DNA_repair_Zn-bd"/>
</dbReference>
<comment type="cofactor">
    <cofactor evidence="1">
        <name>Zn(2+)</name>
        <dbReference type="ChEBI" id="CHEBI:29105"/>
    </cofactor>
</comment>
<dbReference type="InterPro" id="IPR035451">
    <property type="entry name" value="Ada-like_dom_sf"/>
</dbReference>
<dbReference type="AlphaFoldDB" id="A0A134CI83"/>
<dbReference type="InterPro" id="IPR018060">
    <property type="entry name" value="HTH_AraC"/>
</dbReference>
<dbReference type="Proteomes" id="UP000242958">
    <property type="component" value="Unassembled WGS sequence"/>
</dbReference>
<keyword evidence="4" id="KW-0238">DNA-binding</keyword>
<evidence type="ECO:0000313" key="8">
    <source>
        <dbReference type="EMBL" id="KXB91913.1"/>
    </source>
</evidence>
<dbReference type="Proteomes" id="UP000070160">
    <property type="component" value="Unassembled WGS sequence"/>
</dbReference>
<name>A0A134CI83_9FIRM</name>
<dbReference type="Gene3D" id="1.10.10.60">
    <property type="entry name" value="Homeodomain-like"/>
    <property type="match status" value="2"/>
</dbReference>
<keyword evidence="3" id="KW-0805">Transcription regulation</keyword>
<reference evidence="9 11" key="3">
    <citation type="submission" date="2017-05" db="EMBL/GenBank/DDBJ databases">
        <authorList>
            <person name="Song R."/>
            <person name="Chenine A.L."/>
            <person name="Ruprecht R.M."/>
        </authorList>
    </citation>
    <scope>NUCLEOTIDE SEQUENCE [LARGE SCALE GENOMIC DNA]</scope>
    <source>
        <strain evidence="9 11">KA00229</strain>
    </source>
</reference>
<comment type="caution">
    <text evidence="8">The sequence shown here is derived from an EMBL/GenBank/DDBJ whole genome shotgun (WGS) entry which is preliminary data.</text>
</comment>
<sequence>MTDEEWTAIKTRNHEYDDQFVYGVSTTKIVCRPSCSTRLANPSHIVIFPTFKIAEMHGYRPCFRCRPDLPTWKGAKKELTEQAQKYIQQHYTEKFSLPQLSQTLYVNACYLVRVFHETTGETPLSYHHRLRCQEAKKLLRSNEYSIAYIATIVGYASASHFSRVFKKYIHSTPHIYRLTHTRKKK</sequence>
<dbReference type="PRINTS" id="PR00032">
    <property type="entry name" value="HTHARAC"/>
</dbReference>
<dbReference type="InterPro" id="IPR009057">
    <property type="entry name" value="Homeodomain-like_sf"/>
</dbReference>
<evidence type="ECO:0000256" key="2">
    <source>
        <dbReference type="ARBA" id="ARBA00022603"/>
    </source>
</evidence>
<dbReference type="GO" id="GO:0006281">
    <property type="term" value="P:DNA repair"/>
    <property type="evidence" value="ECO:0007669"/>
    <property type="project" value="InterPro"/>
</dbReference>
<organism evidence="8 10">
    <name type="scientific">Megasphaera hutchinsoni</name>
    <dbReference type="NCBI Taxonomy" id="1588748"/>
    <lineage>
        <taxon>Bacteria</taxon>
        <taxon>Bacillati</taxon>
        <taxon>Bacillota</taxon>
        <taxon>Negativicutes</taxon>
        <taxon>Veillonellales</taxon>
        <taxon>Veillonellaceae</taxon>
        <taxon>Megasphaera</taxon>
    </lineage>
</organism>
<keyword evidence="2" id="KW-0808">Transferase</keyword>
<accession>A0A2J8BAE2</accession>
<dbReference type="InterPro" id="IPR020449">
    <property type="entry name" value="Tscrpt_reg_AraC-type_HTH"/>
</dbReference>
<dbReference type="PROSITE" id="PS01124">
    <property type="entry name" value="HTH_ARAC_FAMILY_2"/>
    <property type="match status" value="1"/>
</dbReference>
<dbReference type="PANTHER" id="PTHR43280:SF28">
    <property type="entry name" value="HTH-TYPE TRANSCRIPTIONAL ACTIVATOR RHAS"/>
    <property type="match status" value="1"/>
</dbReference>
<dbReference type="PATRIC" id="fig|1588748.3.peg.615"/>
<evidence type="ECO:0000256" key="3">
    <source>
        <dbReference type="ARBA" id="ARBA00023015"/>
    </source>
</evidence>
<dbReference type="InterPro" id="IPR016220">
    <property type="entry name" value="Me-P-triester_DNA_alkyl-Trfase"/>
</dbReference>
<gene>
    <name evidence="9" type="ORF">CAL30_04765</name>
    <name evidence="8" type="ORF">HMPREF3182_00652</name>
</gene>
<dbReference type="SUPFAM" id="SSF46689">
    <property type="entry name" value="Homeodomain-like"/>
    <property type="match status" value="2"/>
</dbReference>
<reference evidence="8" key="1">
    <citation type="submission" date="2016-01" db="EMBL/GenBank/DDBJ databases">
        <authorList>
            <person name="Oliw E.H."/>
        </authorList>
    </citation>
    <scope>NUCLEOTIDE SEQUENCE [LARGE SCALE GENOMIC DNA]</scope>
    <source>
        <strain evidence="8">KA00182</strain>
    </source>
</reference>
<proteinExistence type="predicted"/>
<dbReference type="GO" id="GO:0043565">
    <property type="term" value="F:sequence-specific DNA binding"/>
    <property type="evidence" value="ECO:0007669"/>
    <property type="project" value="InterPro"/>
</dbReference>
<accession>A0A134CI83</accession>
<evidence type="ECO:0000256" key="5">
    <source>
        <dbReference type="ARBA" id="ARBA00023159"/>
    </source>
</evidence>
<evidence type="ECO:0000256" key="4">
    <source>
        <dbReference type="ARBA" id="ARBA00023125"/>
    </source>
</evidence>
<dbReference type="PANTHER" id="PTHR43280">
    <property type="entry name" value="ARAC-FAMILY TRANSCRIPTIONAL REGULATOR"/>
    <property type="match status" value="1"/>
</dbReference>
<dbReference type="STRING" id="1588748.HMPREF3182_00652"/>